<reference evidence="4" key="1">
    <citation type="submission" date="2020-02" db="EMBL/GenBank/DDBJ databases">
        <authorList>
            <person name="Meier V. D."/>
        </authorList>
    </citation>
    <scope>NUCLEOTIDE SEQUENCE</scope>
    <source>
        <strain evidence="4">AVDCRST_MAG34</strain>
    </source>
</reference>
<keyword evidence="1 4" id="KW-0808">Transferase</keyword>
<dbReference type="InterPro" id="IPR050832">
    <property type="entry name" value="Bact_Acetyltransf"/>
</dbReference>
<dbReference type="Pfam" id="PF00583">
    <property type="entry name" value="Acetyltransf_1"/>
    <property type="match status" value="1"/>
</dbReference>
<dbReference type="InterPro" id="IPR016181">
    <property type="entry name" value="Acyl_CoA_acyltransferase"/>
</dbReference>
<accession>A0A6J4MD53</accession>
<evidence type="ECO:0000256" key="1">
    <source>
        <dbReference type="ARBA" id="ARBA00022679"/>
    </source>
</evidence>
<dbReference type="PANTHER" id="PTHR43877:SF2">
    <property type="entry name" value="AMINOALKYLPHOSPHONATE N-ACETYLTRANSFERASE-RELATED"/>
    <property type="match status" value="1"/>
</dbReference>
<name>A0A6J4MD53_9ACTN</name>
<dbReference type="EC" id="2.3.1.128" evidence="4"/>
<feature type="domain" description="N-acetyltransferase" evidence="3">
    <location>
        <begin position="1"/>
        <end position="146"/>
    </location>
</feature>
<gene>
    <name evidence="4" type="ORF">AVDCRST_MAG34-1975</name>
</gene>
<evidence type="ECO:0000313" key="4">
    <source>
        <dbReference type="EMBL" id="CAA9354583.1"/>
    </source>
</evidence>
<protein>
    <submittedName>
        <fullName evidence="4">Ribosomal-protein-S18p-alanine acetyltransferase</fullName>
        <ecNumber evidence="4">2.3.1.128</ecNumber>
    </submittedName>
</protein>
<organism evidence="4">
    <name type="scientific">uncultured Nocardioidaceae bacterium</name>
    <dbReference type="NCBI Taxonomy" id="253824"/>
    <lineage>
        <taxon>Bacteria</taxon>
        <taxon>Bacillati</taxon>
        <taxon>Actinomycetota</taxon>
        <taxon>Actinomycetes</taxon>
        <taxon>Propionibacteriales</taxon>
        <taxon>Nocardioidaceae</taxon>
        <taxon>environmental samples</taxon>
    </lineage>
</organism>
<keyword evidence="2 4" id="KW-0012">Acyltransferase</keyword>
<evidence type="ECO:0000259" key="3">
    <source>
        <dbReference type="PROSITE" id="PS51186"/>
    </source>
</evidence>
<dbReference type="CDD" id="cd04301">
    <property type="entry name" value="NAT_SF"/>
    <property type="match status" value="1"/>
</dbReference>
<proteinExistence type="predicted"/>
<dbReference type="PANTHER" id="PTHR43877">
    <property type="entry name" value="AMINOALKYLPHOSPHONATE N-ACETYLTRANSFERASE-RELATED-RELATED"/>
    <property type="match status" value="1"/>
</dbReference>
<dbReference type="PROSITE" id="PS51186">
    <property type="entry name" value="GNAT"/>
    <property type="match status" value="1"/>
</dbReference>
<dbReference type="AlphaFoldDB" id="A0A6J4MD53"/>
<dbReference type="SUPFAM" id="SSF55729">
    <property type="entry name" value="Acyl-CoA N-acyltransferases (Nat)"/>
    <property type="match status" value="1"/>
</dbReference>
<dbReference type="InterPro" id="IPR000182">
    <property type="entry name" value="GNAT_dom"/>
</dbReference>
<dbReference type="EMBL" id="CADCUI010000047">
    <property type="protein sequence ID" value="CAA9354583.1"/>
    <property type="molecule type" value="Genomic_DNA"/>
</dbReference>
<dbReference type="Gene3D" id="3.40.630.30">
    <property type="match status" value="1"/>
</dbReference>
<sequence>MNLRPATAHDVPDVVALEQALFHGDAWSSATTAEELAGSDRLAVVACAHEGSVVGYAVARRGDDVVDLHRIGVAVRSRRTGIGGLLLEELRRSGRAAGGAWMLLEVSAANDGALAFYAAEGFVEIDRRRRYYRDGSDALVLRGPLDAVASGGSAAGSRAR</sequence>
<dbReference type="GO" id="GO:0016747">
    <property type="term" value="F:acyltransferase activity, transferring groups other than amino-acyl groups"/>
    <property type="evidence" value="ECO:0007669"/>
    <property type="project" value="InterPro"/>
</dbReference>
<evidence type="ECO:0000256" key="2">
    <source>
        <dbReference type="ARBA" id="ARBA00023315"/>
    </source>
</evidence>